<feature type="compositionally biased region" description="Polar residues" evidence="1">
    <location>
        <begin position="74"/>
        <end position="87"/>
    </location>
</feature>
<evidence type="ECO:0000313" key="2">
    <source>
        <dbReference type="EMBL" id="KAJ7387774.1"/>
    </source>
</evidence>
<feature type="compositionally biased region" description="Polar residues" evidence="1">
    <location>
        <begin position="47"/>
        <end position="65"/>
    </location>
</feature>
<gene>
    <name evidence="2" type="ORF">OS493_001117</name>
</gene>
<proteinExistence type="predicted"/>
<accession>A0A9W9ZXE8</accession>
<dbReference type="EMBL" id="MU825873">
    <property type="protein sequence ID" value="KAJ7387774.1"/>
    <property type="molecule type" value="Genomic_DNA"/>
</dbReference>
<feature type="region of interest" description="Disordered" evidence="1">
    <location>
        <begin position="23"/>
        <end position="89"/>
    </location>
</feature>
<dbReference type="AlphaFoldDB" id="A0A9W9ZXE8"/>
<comment type="caution">
    <text evidence="2">The sequence shown here is derived from an EMBL/GenBank/DDBJ whole genome shotgun (WGS) entry which is preliminary data.</text>
</comment>
<name>A0A9W9ZXE8_9CNID</name>
<dbReference type="OrthoDB" id="5978508at2759"/>
<reference evidence="2" key="1">
    <citation type="submission" date="2023-01" db="EMBL/GenBank/DDBJ databases">
        <title>Genome assembly of the deep-sea coral Lophelia pertusa.</title>
        <authorList>
            <person name="Herrera S."/>
            <person name="Cordes E."/>
        </authorList>
    </citation>
    <scope>NUCLEOTIDE SEQUENCE</scope>
    <source>
        <strain evidence="2">USNM1676648</strain>
        <tissue evidence="2">Polyp</tissue>
    </source>
</reference>
<keyword evidence="3" id="KW-1185">Reference proteome</keyword>
<organism evidence="2 3">
    <name type="scientific">Desmophyllum pertusum</name>
    <dbReference type="NCBI Taxonomy" id="174260"/>
    <lineage>
        <taxon>Eukaryota</taxon>
        <taxon>Metazoa</taxon>
        <taxon>Cnidaria</taxon>
        <taxon>Anthozoa</taxon>
        <taxon>Hexacorallia</taxon>
        <taxon>Scleractinia</taxon>
        <taxon>Caryophylliina</taxon>
        <taxon>Caryophylliidae</taxon>
        <taxon>Desmophyllum</taxon>
    </lineage>
</organism>
<sequence>MEIQGVRVPKFDLPVLPIKTLKSLREKQGVTLEGEENGNERGKETAGQDTLQINKQTTGENNTQDTAKRKGSDSSEFTTGTHSTINDSHGCKKALTASKAANAVAFHIPIGQPVCRPPPKRFCDKLKSERENISIERLTEKQQMAERRKKQHVEQRLKIIHDRQEAARKLAHNVELLLQQKSLVGVGRGTSHSVPKMTSSELLTTARHVAKDFRTLTSQMTKDFTVDDKNNNFPKESKSRVKPTCTYQEDKDTSLVKSSINDNNRSVAFTVGFGEDKQLTSPVPKALQVPNRKYKSKLTTQELDEKQRKAAERRSQRQQERVNKVIANREALFKLASDLETFMIWNDAERTGATTHDEGKQQHQTAHLASNIADGFDRLSQRYSRDLKQAEHFPCSLWGRKTIILPK</sequence>
<evidence type="ECO:0000256" key="1">
    <source>
        <dbReference type="SAM" id="MobiDB-lite"/>
    </source>
</evidence>
<dbReference type="Proteomes" id="UP001163046">
    <property type="component" value="Unassembled WGS sequence"/>
</dbReference>
<evidence type="ECO:0000313" key="3">
    <source>
        <dbReference type="Proteomes" id="UP001163046"/>
    </source>
</evidence>
<protein>
    <submittedName>
        <fullName evidence="2">Uncharacterized protein</fullName>
    </submittedName>
</protein>